<dbReference type="EMBL" id="ML213517">
    <property type="protein sequence ID" value="TFK49012.1"/>
    <property type="molecule type" value="Genomic_DNA"/>
</dbReference>
<organism evidence="1 2">
    <name type="scientific">Heliocybe sulcata</name>
    <dbReference type="NCBI Taxonomy" id="5364"/>
    <lineage>
        <taxon>Eukaryota</taxon>
        <taxon>Fungi</taxon>
        <taxon>Dikarya</taxon>
        <taxon>Basidiomycota</taxon>
        <taxon>Agaricomycotina</taxon>
        <taxon>Agaricomycetes</taxon>
        <taxon>Gloeophyllales</taxon>
        <taxon>Gloeophyllaceae</taxon>
        <taxon>Heliocybe</taxon>
    </lineage>
</organism>
<keyword evidence="2" id="KW-1185">Reference proteome</keyword>
<protein>
    <submittedName>
        <fullName evidence="1">Uncharacterized protein</fullName>
    </submittedName>
</protein>
<dbReference type="Proteomes" id="UP000305948">
    <property type="component" value="Unassembled WGS sequence"/>
</dbReference>
<accession>A0A5C3MVX4</accession>
<gene>
    <name evidence="1" type="ORF">OE88DRAFT_454368</name>
</gene>
<reference evidence="1 2" key="1">
    <citation type="journal article" date="2019" name="Nat. Ecol. Evol.">
        <title>Megaphylogeny resolves global patterns of mushroom evolution.</title>
        <authorList>
            <person name="Varga T."/>
            <person name="Krizsan K."/>
            <person name="Foldi C."/>
            <person name="Dima B."/>
            <person name="Sanchez-Garcia M."/>
            <person name="Sanchez-Ramirez S."/>
            <person name="Szollosi G.J."/>
            <person name="Szarkandi J.G."/>
            <person name="Papp V."/>
            <person name="Albert L."/>
            <person name="Andreopoulos W."/>
            <person name="Angelini C."/>
            <person name="Antonin V."/>
            <person name="Barry K.W."/>
            <person name="Bougher N.L."/>
            <person name="Buchanan P."/>
            <person name="Buyck B."/>
            <person name="Bense V."/>
            <person name="Catcheside P."/>
            <person name="Chovatia M."/>
            <person name="Cooper J."/>
            <person name="Damon W."/>
            <person name="Desjardin D."/>
            <person name="Finy P."/>
            <person name="Geml J."/>
            <person name="Haridas S."/>
            <person name="Hughes K."/>
            <person name="Justo A."/>
            <person name="Karasinski D."/>
            <person name="Kautmanova I."/>
            <person name="Kiss B."/>
            <person name="Kocsube S."/>
            <person name="Kotiranta H."/>
            <person name="LaButti K.M."/>
            <person name="Lechner B.E."/>
            <person name="Liimatainen K."/>
            <person name="Lipzen A."/>
            <person name="Lukacs Z."/>
            <person name="Mihaltcheva S."/>
            <person name="Morgado L.N."/>
            <person name="Niskanen T."/>
            <person name="Noordeloos M.E."/>
            <person name="Ohm R.A."/>
            <person name="Ortiz-Santana B."/>
            <person name="Ovrebo C."/>
            <person name="Racz N."/>
            <person name="Riley R."/>
            <person name="Savchenko A."/>
            <person name="Shiryaev A."/>
            <person name="Soop K."/>
            <person name="Spirin V."/>
            <person name="Szebenyi C."/>
            <person name="Tomsovsky M."/>
            <person name="Tulloss R.E."/>
            <person name="Uehling J."/>
            <person name="Grigoriev I.V."/>
            <person name="Vagvolgyi C."/>
            <person name="Papp T."/>
            <person name="Martin F.M."/>
            <person name="Miettinen O."/>
            <person name="Hibbett D.S."/>
            <person name="Nagy L.G."/>
        </authorList>
    </citation>
    <scope>NUCLEOTIDE SEQUENCE [LARGE SCALE GENOMIC DNA]</scope>
    <source>
        <strain evidence="1 2">OMC1185</strain>
    </source>
</reference>
<dbReference type="AlphaFoldDB" id="A0A5C3MVX4"/>
<proteinExistence type="predicted"/>
<sequence>MRWGGGWLVWCVYTDRVLLCYWAWILPFVSRFEEGADAGACFIGEKRPRTVMTNLAVSLRRCSVRYASAWIGEMEMSEARDGSRYPAGIICCEGVCRQLRRAHLTISCLS</sequence>
<name>A0A5C3MVX4_9AGAM</name>
<evidence type="ECO:0000313" key="1">
    <source>
        <dbReference type="EMBL" id="TFK49012.1"/>
    </source>
</evidence>
<evidence type="ECO:0000313" key="2">
    <source>
        <dbReference type="Proteomes" id="UP000305948"/>
    </source>
</evidence>